<accession>A0A1Y5Q433</accession>
<sequence>MKGNAGIDRPVVMLLHGIWNARAWVGPLAWRLRLRGFEVASFGYPSVFGGPDVAVPALVERLRGLGEVSLVGHSLGGLVALEALRRAPELDVPRVVCLGSPLLGSDTARMLAGHGWMAALGRSGDLLQHGLAEWDGRAEVGLVAGSVPHGLGALMGAMQGDSDGTVALAETRLPGLADHCVVQASHSGLVLSPEVADLTAAFLRHGRFREGRARRAA</sequence>
<dbReference type="InterPro" id="IPR029058">
    <property type="entry name" value="AB_hydrolase_fold"/>
</dbReference>
<organism evidence="1">
    <name type="scientific">uncultured Stenotrophomonas sp</name>
    <dbReference type="NCBI Taxonomy" id="165438"/>
    <lineage>
        <taxon>Bacteria</taxon>
        <taxon>Pseudomonadati</taxon>
        <taxon>Pseudomonadota</taxon>
        <taxon>Gammaproteobacteria</taxon>
        <taxon>Lysobacterales</taxon>
        <taxon>Lysobacteraceae</taxon>
        <taxon>Stenotrophomonas</taxon>
        <taxon>environmental samples</taxon>
    </lineage>
</organism>
<dbReference type="PANTHER" id="PTHR37946">
    <property type="entry name" value="SLL1969 PROTEIN"/>
    <property type="match status" value="1"/>
</dbReference>
<dbReference type="PANTHER" id="PTHR37946:SF1">
    <property type="entry name" value="SLL1969 PROTEIN"/>
    <property type="match status" value="1"/>
</dbReference>
<evidence type="ECO:0000313" key="1">
    <source>
        <dbReference type="EMBL" id="SBV35525.1"/>
    </source>
</evidence>
<dbReference type="SUPFAM" id="SSF53474">
    <property type="entry name" value="alpha/beta-Hydrolases"/>
    <property type="match status" value="1"/>
</dbReference>
<dbReference type="AlphaFoldDB" id="A0A1Y5Q433"/>
<dbReference type="Gene3D" id="3.40.50.1820">
    <property type="entry name" value="alpha/beta hydrolase"/>
    <property type="match status" value="1"/>
</dbReference>
<name>A0A1Y5Q433_9GAMM</name>
<reference evidence="1" key="1">
    <citation type="submission" date="2016-03" db="EMBL/GenBank/DDBJ databases">
        <authorList>
            <person name="Ploux O."/>
        </authorList>
    </citation>
    <scope>NUCLEOTIDE SEQUENCE</scope>
    <source>
        <strain evidence="1">UC10</strain>
    </source>
</reference>
<proteinExistence type="predicted"/>
<gene>
    <name evidence="1" type="ORF">STPYR_10455</name>
</gene>
<dbReference type="EMBL" id="FLTS01000001">
    <property type="protein sequence ID" value="SBV35525.1"/>
    <property type="molecule type" value="Genomic_DNA"/>
</dbReference>
<protein>
    <submittedName>
        <fullName evidence="1">PGAP1 family protein</fullName>
    </submittedName>
</protein>